<dbReference type="GeneID" id="103513576"/>
<evidence type="ECO:0000259" key="4">
    <source>
        <dbReference type="PROSITE" id="PS00486"/>
    </source>
</evidence>
<dbReference type="GO" id="GO:0006298">
    <property type="term" value="P:mismatch repair"/>
    <property type="evidence" value="ECO:0007669"/>
    <property type="project" value="InterPro"/>
</dbReference>
<feature type="domain" description="DNA mismatch repair proteins mutS family" evidence="4">
    <location>
        <begin position="120"/>
        <end position="136"/>
    </location>
</feature>
<evidence type="ECO:0000313" key="6">
    <source>
        <dbReference type="RefSeq" id="XP_008476641.1"/>
    </source>
</evidence>
<reference evidence="6" key="1">
    <citation type="submission" date="2025-08" db="UniProtKB">
        <authorList>
            <consortium name="RefSeq"/>
        </authorList>
    </citation>
    <scope>IDENTIFICATION</scope>
</reference>
<dbReference type="Gene3D" id="3.40.50.300">
    <property type="entry name" value="P-loop containing nucleotide triphosphate hydrolases"/>
    <property type="match status" value="1"/>
</dbReference>
<dbReference type="GO" id="GO:0005524">
    <property type="term" value="F:ATP binding"/>
    <property type="evidence" value="ECO:0007669"/>
    <property type="project" value="UniProtKB-KW"/>
</dbReference>
<dbReference type="PANTHER" id="PTHR11361:SF35">
    <property type="entry name" value="DNA MISMATCH REPAIR PROTEIN MSH2"/>
    <property type="match status" value="1"/>
</dbReference>
<dbReference type="GO" id="GO:0030983">
    <property type="term" value="F:mismatched DNA binding"/>
    <property type="evidence" value="ECO:0007669"/>
    <property type="project" value="InterPro"/>
</dbReference>
<dbReference type="KEGG" id="dci:103513576"/>
<keyword evidence="2" id="KW-0067">ATP-binding</keyword>
<gene>
    <name evidence="6" type="primary">LOC103513576</name>
</gene>
<dbReference type="PaxDb" id="121845-A0A1S3D8H3"/>
<dbReference type="AlphaFoldDB" id="A0A1S3D8H3"/>
<organism evidence="5 6">
    <name type="scientific">Diaphorina citri</name>
    <name type="common">Asian citrus psyllid</name>
    <dbReference type="NCBI Taxonomy" id="121845"/>
    <lineage>
        <taxon>Eukaryota</taxon>
        <taxon>Metazoa</taxon>
        <taxon>Ecdysozoa</taxon>
        <taxon>Arthropoda</taxon>
        <taxon>Hexapoda</taxon>
        <taxon>Insecta</taxon>
        <taxon>Pterygota</taxon>
        <taxon>Neoptera</taxon>
        <taxon>Paraneoptera</taxon>
        <taxon>Hemiptera</taxon>
        <taxon>Sternorrhyncha</taxon>
        <taxon>Psylloidea</taxon>
        <taxon>Psyllidae</taxon>
        <taxon>Diaphorininae</taxon>
        <taxon>Diaphorina</taxon>
    </lineage>
</organism>
<dbReference type="PANTHER" id="PTHR11361">
    <property type="entry name" value="DNA MISMATCH REPAIR PROTEIN MUTS FAMILY MEMBER"/>
    <property type="match status" value="1"/>
</dbReference>
<evidence type="ECO:0000256" key="2">
    <source>
        <dbReference type="ARBA" id="ARBA00022840"/>
    </source>
</evidence>
<dbReference type="Pfam" id="PF00488">
    <property type="entry name" value="MutS_V"/>
    <property type="match status" value="1"/>
</dbReference>
<accession>A0A1S3D8H3</accession>
<name>A0A1S3D8H3_DIACI</name>
<dbReference type="Proteomes" id="UP000079169">
    <property type="component" value="Unplaced"/>
</dbReference>
<evidence type="ECO:0000313" key="5">
    <source>
        <dbReference type="Proteomes" id="UP000079169"/>
    </source>
</evidence>
<keyword evidence="5" id="KW-1185">Reference proteome</keyword>
<dbReference type="InterPro" id="IPR000432">
    <property type="entry name" value="DNA_mismatch_repair_MutS_C"/>
</dbReference>
<dbReference type="InterPro" id="IPR045076">
    <property type="entry name" value="MutS"/>
</dbReference>
<dbReference type="OMA" id="FRNVHEC"/>
<dbReference type="InterPro" id="IPR027417">
    <property type="entry name" value="P-loop_NTPase"/>
</dbReference>
<dbReference type="RefSeq" id="XP_008476641.1">
    <property type="nucleotide sequence ID" value="XM_008478419.2"/>
</dbReference>
<dbReference type="SUPFAM" id="SSF52540">
    <property type="entry name" value="P-loop containing nucleoside triphosphate hydrolases"/>
    <property type="match status" value="1"/>
</dbReference>
<sequence length="216" mass="23861">MKPMGTGTLVLNQCRHPIVELQGGVSYIPNDVYFKSGEVSFNLVTGPNMGGKSTYIRSIGVSVFLAQIGCFVPCDSATISVVDQIFTRVGAADSQYRGISTFMMEMKETATVIKKCTENSLVIIDELGRGTSTFDGFGMACSIARELASNRQPFTLFATHFHEIALLSRVIPTFRNVHECYFLGDIKIHAITHNYLTHLDAILNYCNNEERFASIP</sequence>
<dbReference type="STRING" id="121845.A0A1S3D8H3"/>
<dbReference type="GO" id="GO:0140664">
    <property type="term" value="F:ATP-dependent DNA damage sensor activity"/>
    <property type="evidence" value="ECO:0007669"/>
    <property type="project" value="InterPro"/>
</dbReference>
<proteinExistence type="predicted"/>
<evidence type="ECO:0000256" key="3">
    <source>
        <dbReference type="ARBA" id="ARBA00023125"/>
    </source>
</evidence>
<keyword evidence="1" id="KW-0547">Nucleotide-binding</keyword>
<dbReference type="PROSITE" id="PS00486">
    <property type="entry name" value="DNA_MISMATCH_REPAIR_2"/>
    <property type="match status" value="1"/>
</dbReference>
<feature type="non-terminal residue" evidence="6">
    <location>
        <position position="216"/>
    </location>
</feature>
<protein>
    <submittedName>
        <fullName evidence="6">DNA mismatch repair protein Msh2-like</fullName>
    </submittedName>
</protein>
<evidence type="ECO:0000256" key="1">
    <source>
        <dbReference type="ARBA" id="ARBA00022741"/>
    </source>
</evidence>
<dbReference type="GO" id="GO:0006312">
    <property type="term" value="P:mitotic recombination"/>
    <property type="evidence" value="ECO:0007669"/>
    <property type="project" value="TreeGrafter"/>
</dbReference>
<dbReference type="GO" id="GO:0032301">
    <property type="term" value="C:MutSalpha complex"/>
    <property type="evidence" value="ECO:0007669"/>
    <property type="project" value="TreeGrafter"/>
</dbReference>
<keyword evidence="3" id="KW-0238">DNA-binding</keyword>
<dbReference type="SMART" id="SM00534">
    <property type="entry name" value="MUTSac"/>
    <property type="match status" value="1"/>
</dbReference>